<dbReference type="EMBL" id="JAAMPI010000294">
    <property type="protein sequence ID" value="KAF4633047.1"/>
    <property type="molecule type" value="Genomic_DNA"/>
</dbReference>
<protein>
    <recommendedName>
        <fullName evidence="6">Epoxide hydrolase N-terminal domain-containing protein</fullName>
    </recommendedName>
</protein>
<dbReference type="InterPro" id="IPR010497">
    <property type="entry name" value="Epoxide_hydro_N"/>
</dbReference>
<evidence type="ECO:0000256" key="2">
    <source>
        <dbReference type="ARBA" id="ARBA00022797"/>
    </source>
</evidence>
<dbReference type="Gene3D" id="3.40.50.1820">
    <property type="entry name" value="alpha/beta hydrolase"/>
    <property type="match status" value="1"/>
</dbReference>
<keyword evidence="2" id="KW-0058">Aromatic hydrocarbons catabolism</keyword>
<evidence type="ECO:0000313" key="8">
    <source>
        <dbReference type="Proteomes" id="UP000566819"/>
    </source>
</evidence>
<dbReference type="InterPro" id="IPR016292">
    <property type="entry name" value="Epoxide_hydrolase"/>
</dbReference>
<name>A0A8H4RN58_9HELO</name>
<feature type="region of interest" description="Disordered" evidence="5">
    <location>
        <begin position="410"/>
        <end position="431"/>
    </location>
</feature>
<comment type="caution">
    <text evidence="7">The sequence shown here is derived from an EMBL/GenBank/DDBJ whole genome shotgun (WGS) entry which is preliminary data.</text>
</comment>
<sequence>MSRPTPSPFKISISATDLDFIDERVHTARIPLGVDLPPGKEWSRGVPVSTMTYLQEYWDKKYDWRAVETRINSHLKMFTMPIQQDGEEIAMHFVYHRSDKENAVPLLFQHGWPGSFLEVDKIIDDLTNPQDPNLQAYHVIAPSLPGFGFSSPSSSPDFNLLSIASINNKIMLNLGYSTYIAQGGDWGSMIARTMASNFPESCVAVHVNMMAAAPPSWWRHPLAFLWFVVWAIWMEKQKDGKLGRMLWWREEESGYAEIQGTKPQTISYALADSPIGMLAWLRDKMEPLVDDDFKWEDEDVITWAMMYLIPKSSAHAAIYTNFKGSKLKDFETYLLNKRIPPTVDFGASCFPKEVFNIPSFWARASISENIVFWREHARGGHFPSIERPHVLIQDIRDFSARIGRGRMGGLKRINSDKISNPPLPRQRKRTCNHQARARKAKQKREFKTFEQAGNFFKERDGFYFFGGGAPRHVDFE</sequence>
<feature type="active site" description="Nucleophile" evidence="4">
    <location>
        <position position="185"/>
    </location>
</feature>
<keyword evidence="8" id="KW-1185">Reference proteome</keyword>
<evidence type="ECO:0000256" key="4">
    <source>
        <dbReference type="PIRSR" id="PIRSR001112-1"/>
    </source>
</evidence>
<feature type="active site" description="Proton donor" evidence="4">
    <location>
        <position position="319"/>
    </location>
</feature>
<dbReference type="OrthoDB" id="7130006at2759"/>
<dbReference type="PIRSF" id="PIRSF001112">
    <property type="entry name" value="Epoxide_hydrolase"/>
    <property type="match status" value="1"/>
</dbReference>
<dbReference type="PANTHER" id="PTHR21661">
    <property type="entry name" value="EPOXIDE HYDROLASE 1-RELATED"/>
    <property type="match status" value="1"/>
</dbReference>
<dbReference type="PRINTS" id="PR00412">
    <property type="entry name" value="EPOXHYDRLASE"/>
</dbReference>
<gene>
    <name evidence="7" type="ORF">G7Y89_g5070</name>
</gene>
<dbReference type="Pfam" id="PF06441">
    <property type="entry name" value="EHN"/>
    <property type="match status" value="1"/>
</dbReference>
<dbReference type="InterPro" id="IPR029058">
    <property type="entry name" value="AB_hydrolase_fold"/>
</dbReference>
<organism evidence="7 8">
    <name type="scientific">Cudoniella acicularis</name>
    <dbReference type="NCBI Taxonomy" id="354080"/>
    <lineage>
        <taxon>Eukaryota</taxon>
        <taxon>Fungi</taxon>
        <taxon>Dikarya</taxon>
        <taxon>Ascomycota</taxon>
        <taxon>Pezizomycotina</taxon>
        <taxon>Leotiomycetes</taxon>
        <taxon>Helotiales</taxon>
        <taxon>Tricladiaceae</taxon>
        <taxon>Cudoniella</taxon>
    </lineage>
</organism>
<dbReference type="Proteomes" id="UP000566819">
    <property type="component" value="Unassembled WGS sequence"/>
</dbReference>
<reference evidence="7 8" key="1">
    <citation type="submission" date="2020-03" db="EMBL/GenBank/DDBJ databases">
        <title>Draft Genome Sequence of Cudoniella acicularis.</title>
        <authorList>
            <person name="Buettner E."/>
            <person name="Kellner H."/>
        </authorList>
    </citation>
    <scope>NUCLEOTIDE SEQUENCE [LARGE SCALE GENOMIC DNA]</scope>
    <source>
        <strain evidence="7 8">DSM 108380</strain>
    </source>
</reference>
<evidence type="ECO:0000256" key="5">
    <source>
        <dbReference type="SAM" id="MobiDB-lite"/>
    </source>
</evidence>
<proteinExistence type="inferred from homology"/>
<feature type="domain" description="Epoxide hydrolase N-terminal" evidence="6">
    <location>
        <begin position="7"/>
        <end position="119"/>
    </location>
</feature>
<dbReference type="PANTHER" id="PTHR21661:SF35">
    <property type="entry name" value="EPOXIDE HYDROLASE"/>
    <property type="match status" value="1"/>
</dbReference>
<dbReference type="GO" id="GO:0004301">
    <property type="term" value="F:epoxide hydrolase activity"/>
    <property type="evidence" value="ECO:0007669"/>
    <property type="project" value="TreeGrafter"/>
</dbReference>
<comment type="similarity">
    <text evidence="1">Belongs to the peptidase S33 family.</text>
</comment>
<accession>A0A8H4RN58</accession>
<evidence type="ECO:0000313" key="7">
    <source>
        <dbReference type="EMBL" id="KAF4633047.1"/>
    </source>
</evidence>
<evidence type="ECO:0000259" key="6">
    <source>
        <dbReference type="Pfam" id="PF06441"/>
    </source>
</evidence>
<dbReference type="InterPro" id="IPR000639">
    <property type="entry name" value="Epox_hydrolase-like"/>
</dbReference>
<feature type="active site" description="Proton acceptor" evidence="4">
    <location>
        <position position="381"/>
    </location>
</feature>
<evidence type="ECO:0000256" key="1">
    <source>
        <dbReference type="ARBA" id="ARBA00010088"/>
    </source>
</evidence>
<dbReference type="SUPFAM" id="SSF53474">
    <property type="entry name" value="alpha/beta-Hydrolases"/>
    <property type="match status" value="1"/>
</dbReference>
<keyword evidence="3" id="KW-0378">Hydrolase</keyword>
<evidence type="ECO:0000256" key="3">
    <source>
        <dbReference type="ARBA" id="ARBA00022801"/>
    </source>
</evidence>
<dbReference type="GO" id="GO:0097176">
    <property type="term" value="P:epoxide metabolic process"/>
    <property type="evidence" value="ECO:0007669"/>
    <property type="project" value="TreeGrafter"/>
</dbReference>
<dbReference type="AlphaFoldDB" id="A0A8H4RN58"/>